<evidence type="ECO:0000259" key="2">
    <source>
        <dbReference type="Pfam" id="PF00534"/>
    </source>
</evidence>
<dbReference type="Gene3D" id="3.40.50.2000">
    <property type="entry name" value="Glycogen Phosphorylase B"/>
    <property type="match status" value="2"/>
</dbReference>
<gene>
    <name evidence="3" type="ORF">MOO45_05425</name>
</gene>
<proteinExistence type="predicted"/>
<dbReference type="SUPFAM" id="SSF53756">
    <property type="entry name" value="UDP-Glycosyltransferase/glycogen phosphorylase"/>
    <property type="match status" value="1"/>
</dbReference>
<dbReference type="CDD" id="cd03801">
    <property type="entry name" value="GT4_PimA-like"/>
    <property type="match status" value="1"/>
</dbReference>
<dbReference type="EMBL" id="CP093366">
    <property type="protein sequence ID" value="UQS82909.1"/>
    <property type="molecule type" value="Genomic_DNA"/>
</dbReference>
<organism evidence="3 4">
    <name type="scientific">Bombilactobacillus folatiphilus</name>
    <dbReference type="NCBI Taxonomy" id="2923362"/>
    <lineage>
        <taxon>Bacteria</taxon>
        <taxon>Bacillati</taxon>
        <taxon>Bacillota</taxon>
        <taxon>Bacilli</taxon>
        <taxon>Lactobacillales</taxon>
        <taxon>Lactobacillaceae</taxon>
        <taxon>Bombilactobacillus</taxon>
    </lineage>
</organism>
<evidence type="ECO:0000313" key="4">
    <source>
        <dbReference type="Proteomes" id="UP000831495"/>
    </source>
</evidence>
<evidence type="ECO:0000313" key="3">
    <source>
        <dbReference type="EMBL" id="UQS82909.1"/>
    </source>
</evidence>
<sequence>MTNITMFSSSQKVAGQGVGSAYSELLRLMKTYLRNDFKIRVNDYQHPSDISHYHTIDPQFYLSTFFKKRGRKIGYVHFLPETLDGSLKIPSFAKGAVAKYVISFYKRMDQLVVVNPSFIPKLEKAGIDPQKVKYIPNFVSKLEFYRFSEAKRRQVRSRLQIQSEDFVIFGDGQVQKRKGIDDFYRLALENPQFKFIWAGGFSFGQMTDGYDRYKKMIERAPKNLLFTDIIPRAELNDYLNAADLFLLPSYDELFPMSVLEAFNTGTPVLLRDLDLYHSIIEGDYLPAQNYEQMNRAIQRLSQDSQCLSELAQKSLKAAHYYSEEHLSTIWRDFYDEQARLVGVKHES</sequence>
<protein>
    <submittedName>
        <fullName evidence="3">Glycosyltransferase family 4 protein</fullName>
    </submittedName>
</protein>
<keyword evidence="1" id="KW-0808">Transferase</keyword>
<dbReference type="InterPro" id="IPR001296">
    <property type="entry name" value="Glyco_trans_1"/>
</dbReference>
<name>A0ABY4PB13_9LACO</name>
<dbReference type="PANTHER" id="PTHR46401">
    <property type="entry name" value="GLYCOSYLTRANSFERASE WBBK-RELATED"/>
    <property type="match status" value="1"/>
</dbReference>
<dbReference type="PANTHER" id="PTHR46401:SF2">
    <property type="entry name" value="GLYCOSYLTRANSFERASE WBBK-RELATED"/>
    <property type="match status" value="1"/>
</dbReference>
<feature type="domain" description="Glycosyl transferase family 1" evidence="2">
    <location>
        <begin position="153"/>
        <end position="309"/>
    </location>
</feature>
<dbReference type="Proteomes" id="UP000831495">
    <property type="component" value="Chromosome"/>
</dbReference>
<reference evidence="3" key="1">
    <citation type="journal article" date="2022" name="Int. J. Syst. Evol. Microbiol.">
        <title>Apilactobacillus apisilvae sp. nov., Nicolia spurrieriana gen. nov. sp. nov., Bombilactobacillus folatiphilus sp. nov. and Bombilactobacillus thymidiniphilus sp. nov., four new lactic acid bacterial isolates from stingless bees Tetragonula carbonaria and Austroplebeia australis.</title>
        <authorList>
            <person name="Oliphant S.A."/>
            <person name="Watson-Haigh N.S."/>
            <person name="Sumby K.M."/>
            <person name="Gardner J."/>
            <person name="Groom S."/>
            <person name="Jiranek V."/>
        </authorList>
    </citation>
    <scope>NUCLEOTIDE SEQUENCE</scope>
    <source>
        <strain evidence="3">SG4_D2</strain>
    </source>
</reference>
<evidence type="ECO:0000256" key="1">
    <source>
        <dbReference type="ARBA" id="ARBA00022679"/>
    </source>
</evidence>
<keyword evidence="4" id="KW-1185">Reference proteome</keyword>
<dbReference type="RefSeq" id="WP_249515173.1">
    <property type="nucleotide sequence ID" value="NZ_CP093366.1"/>
</dbReference>
<accession>A0ABY4PB13</accession>
<dbReference type="Pfam" id="PF00534">
    <property type="entry name" value="Glycos_transf_1"/>
    <property type="match status" value="1"/>
</dbReference>